<proteinExistence type="predicted"/>
<keyword evidence="3" id="KW-0378">Hydrolase</keyword>
<dbReference type="InterPro" id="IPR005135">
    <property type="entry name" value="Endo/exonuclease/phosphatase"/>
</dbReference>
<evidence type="ECO:0000259" key="2">
    <source>
        <dbReference type="Pfam" id="PF03372"/>
    </source>
</evidence>
<feature type="region of interest" description="Disordered" evidence="1">
    <location>
        <begin position="355"/>
        <end position="397"/>
    </location>
</feature>
<dbReference type="EMBL" id="QBKP01000032">
    <property type="protein sequence ID" value="PTX41156.1"/>
    <property type="molecule type" value="Genomic_DNA"/>
</dbReference>
<evidence type="ECO:0000313" key="3">
    <source>
        <dbReference type="EMBL" id="PTX41156.1"/>
    </source>
</evidence>
<dbReference type="GO" id="GO:0004527">
    <property type="term" value="F:exonuclease activity"/>
    <property type="evidence" value="ECO:0007669"/>
    <property type="project" value="UniProtKB-KW"/>
</dbReference>
<dbReference type="PANTHER" id="PTHR42834:SF1">
    <property type="entry name" value="ENDONUCLEASE_EXONUCLEASE_PHOSPHATASE FAMILY PROTEIN (AFU_ORTHOLOGUE AFUA_3G09210)"/>
    <property type="match status" value="1"/>
</dbReference>
<dbReference type="RefSeq" id="WP_158640780.1">
    <property type="nucleotide sequence ID" value="NZ_QBKP01000032.1"/>
</dbReference>
<dbReference type="PANTHER" id="PTHR42834">
    <property type="entry name" value="ENDONUCLEASE/EXONUCLEASE/PHOSPHATASE FAMILY PROTEIN (AFU_ORTHOLOGUE AFUA_3G09210)"/>
    <property type="match status" value="1"/>
</dbReference>
<accession>A0A2T6ABF0</accession>
<organism evidence="3 4">
    <name type="scientific">Gemmobacter caeni</name>
    <dbReference type="NCBI Taxonomy" id="589035"/>
    <lineage>
        <taxon>Bacteria</taxon>
        <taxon>Pseudomonadati</taxon>
        <taxon>Pseudomonadota</taxon>
        <taxon>Alphaproteobacteria</taxon>
        <taxon>Rhodobacterales</taxon>
        <taxon>Paracoccaceae</taxon>
        <taxon>Gemmobacter</taxon>
    </lineage>
</organism>
<dbReference type="GO" id="GO:0004519">
    <property type="term" value="F:endonuclease activity"/>
    <property type="evidence" value="ECO:0007669"/>
    <property type="project" value="UniProtKB-KW"/>
</dbReference>
<feature type="compositionally biased region" description="Basic and acidic residues" evidence="1">
    <location>
        <begin position="355"/>
        <end position="377"/>
    </location>
</feature>
<evidence type="ECO:0000313" key="4">
    <source>
        <dbReference type="Proteomes" id="UP000244224"/>
    </source>
</evidence>
<name>A0A2T6ABF0_9RHOB</name>
<dbReference type="SUPFAM" id="SSF56219">
    <property type="entry name" value="DNase I-like"/>
    <property type="match status" value="1"/>
</dbReference>
<reference evidence="3 4" key="1">
    <citation type="submission" date="2018-04" db="EMBL/GenBank/DDBJ databases">
        <title>Genomic Encyclopedia of Archaeal and Bacterial Type Strains, Phase II (KMG-II): from individual species to whole genera.</title>
        <authorList>
            <person name="Goeker M."/>
        </authorList>
    </citation>
    <scope>NUCLEOTIDE SEQUENCE [LARGE SCALE GENOMIC DNA]</scope>
    <source>
        <strain evidence="3 4">DSM 21823</strain>
    </source>
</reference>
<gene>
    <name evidence="3" type="ORF">C8N34_13214</name>
</gene>
<keyword evidence="3" id="KW-0255">Endonuclease</keyword>
<dbReference type="OrthoDB" id="525956at2"/>
<keyword evidence="3" id="KW-0540">Nuclease</keyword>
<sequence length="397" mass="42335">MSFRISTFNALNLNSAGLGFIGRLDARPLTAEEYAAKTGAIATELTALAPDIVGFQEVFSEAALRDACGRSPEMGDMEVHAPFAQPVPDPLGPAGQLVSDGPHVGIASRFPLVGQPSMITDFRPEAAPVVPVGRHSAMSELHLLGITAFERPLLRAEVAVDGLPGLVVLVAHLKSKRPKFLPGEDLDDPVIQALGAMRSLIVRACEAAALRAQVVAERESWVGGKRRPVVVLGDLNDDLGSVTTQMICGGKPYLSGGQTAVSRSTWRFRTRDMMLSAFEIAPPPPGQGHTHVFGGKASVIDHILMSADFAPVEGRQRARVLASGTRNAHLAPIVVGAALPPVEPFDPAAIQAKLREEAERPPRDPLTEHPRDARTDTPELGFDHGFPFADVELFPTP</sequence>
<dbReference type="Gene3D" id="3.60.10.10">
    <property type="entry name" value="Endonuclease/exonuclease/phosphatase"/>
    <property type="match status" value="1"/>
</dbReference>
<keyword evidence="3" id="KW-0269">Exonuclease</keyword>
<dbReference type="AlphaFoldDB" id="A0A2T6ABF0"/>
<dbReference type="Proteomes" id="UP000244224">
    <property type="component" value="Unassembled WGS sequence"/>
</dbReference>
<keyword evidence="4" id="KW-1185">Reference proteome</keyword>
<feature type="domain" description="Endonuclease/exonuclease/phosphatase" evidence="2">
    <location>
        <begin position="10"/>
        <end position="312"/>
    </location>
</feature>
<protein>
    <submittedName>
        <fullName evidence="3">Endonuclease/exonuclease/phosphatase family protein</fullName>
    </submittedName>
</protein>
<evidence type="ECO:0000256" key="1">
    <source>
        <dbReference type="SAM" id="MobiDB-lite"/>
    </source>
</evidence>
<comment type="caution">
    <text evidence="3">The sequence shown here is derived from an EMBL/GenBank/DDBJ whole genome shotgun (WGS) entry which is preliminary data.</text>
</comment>
<dbReference type="InterPro" id="IPR036691">
    <property type="entry name" value="Endo/exonu/phosph_ase_sf"/>
</dbReference>
<dbReference type="Pfam" id="PF03372">
    <property type="entry name" value="Exo_endo_phos"/>
    <property type="match status" value="1"/>
</dbReference>